<evidence type="ECO:0000259" key="14">
    <source>
        <dbReference type="PROSITE" id="PS51873"/>
    </source>
</evidence>
<dbReference type="SUPFAM" id="SSF54495">
    <property type="entry name" value="UBC-like"/>
    <property type="match status" value="1"/>
</dbReference>
<comment type="similarity">
    <text evidence="10">Belongs to the RBR family. RNF14 subfamily.</text>
</comment>
<gene>
    <name evidence="15" type="ORF">HPB52_006164</name>
</gene>
<dbReference type="CDD" id="cd20341">
    <property type="entry name" value="BRcat_RBR_RNF14"/>
    <property type="match status" value="1"/>
</dbReference>
<evidence type="ECO:0000259" key="13">
    <source>
        <dbReference type="PROSITE" id="PS50908"/>
    </source>
</evidence>
<evidence type="ECO:0000256" key="7">
    <source>
        <dbReference type="ARBA" id="ARBA00022771"/>
    </source>
</evidence>
<evidence type="ECO:0000256" key="5">
    <source>
        <dbReference type="ARBA" id="ARBA00022723"/>
    </source>
</evidence>
<dbReference type="InterPro" id="IPR001841">
    <property type="entry name" value="Znf_RING"/>
</dbReference>
<dbReference type="SMART" id="SM00591">
    <property type="entry name" value="RWD"/>
    <property type="match status" value="1"/>
</dbReference>
<dbReference type="CDD" id="cd20354">
    <property type="entry name" value="Rcat_RBR_RNF14"/>
    <property type="match status" value="1"/>
</dbReference>
<accession>A0A9D4Q8Y0</accession>
<dbReference type="SUPFAM" id="SSF57850">
    <property type="entry name" value="RING/U-box"/>
    <property type="match status" value="3"/>
</dbReference>
<evidence type="ECO:0000256" key="4">
    <source>
        <dbReference type="ARBA" id="ARBA00022679"/>
    </source>
</evidence>
<dbReference type="CDD" id="cd16628">
    <property type="entry name" value="RING-HC_RBR_RNF14"/>
    <property type="match status" value="1"/>
</dbReference>
<dbReference type="InterPro" id="IPR017907">
    <property type="entry name" value="Znf_RING_CS"/>
</dbReference>
<dbReference type="CDD" id="cd23820">
    <property type="entry name" value="RWD_RNF14"/>
    <property type="match status" value="1"/>
</dbReference>
<dbReference type="InterPro" id="IPR016135">
    <property type="entry name" value="UBQ-conjugating_enzyme/RWD"/>
</dbReference>
<dbReference type="PROSITE" id="PS51873">
    <property type="entry name" value="TRIAD"/>
    <property type="match status" value="1"/>
</dbReference>
<feature type="domain" description="RING-type" evidence="14">
    <location>
        <begin position="209"/>
        <end position="450"/>
    </location>
</feature>
<dbReference type="VEuPathDB" id="VectorBase:RSAN_028341"/>
<keyword evidence="5" id="KW-0479">Metal-binding</keyword>
<protein>
    <recommendedName>
        <fullName evidence="3">RBR-type E3 ubiquitin transferase</fullName>
        <ecNumber evidence="3">2.3.2.31</ecNumber>
    </recommendedName>
</protein>
<evidence type="ECO:0000256" key="1">
    <source>
        <dbReference type="ARBA" id="ARBA00001798"/>
    </source>
</evidence>
<dbReference type="SMART" id="SM00647">
    <property type="entry name" value="IBR"/>
    <property type="match status" value="2"/>
</dbReference>
<evidence type="ECO:0000256" key="11">
    <source>
        <dbReference type="PROSITE-ProRule" id="PRU00175"/>
    </source>
</evidence>
<evidence type="ECO:0000256" key="6">
    <source>
        <dbReference type="ARBA" id="ARBA00022737"/>
    </source>
</evidence>
<keyword evidence="8" id="KW-0833">Ubl conjugation pathway</keyword>
<dbReference type="Proteomes" id="UP000821837">
    <property type="component" value="Chromosome 11"/>
</dbReference>
<evidence type="ECO:0000313" key="15">
    <source>
        <dbReference type="EMBL" id="KAH7972070.1"/>
    </source>
</evidence>
<dbReference type="Gene3D" id="3.30.40.10">
    <property type="entry name" value="Zinc/RING finger domain, C3HC4 (zinc finger)"/>
    <property type="match status" value="1"/>
</dbReference>
<evidence type="ECO:0000256" key="9">
    <source>
        <dbReference type="ARBA" id="ARBA00022833"/>
    </source>
</evidence>
<dbReference type="OMA" id="EGCENEA"/>
<evidence type="ECO:0000256" key="8">
    <source>
        <dbReference type="ARBA" id="ARBA00022786"/>
    </source>
</evidence>
<evidence type="ECO:0000256" key="10">
    <source>
        <dbReference type="ARBA" id="ARBA00044508"/>
    </source>
</evidence>
<keyword evidence="7 11" id="KW-0863">Zinc-finger</keyword>
<keyword evidence="9" id="KW-0862">Zinc</keyword>
<feature type="domain" description="RWD" evidence="13">
    <location>
        <begin position="9"/>
        <end position="135"/>
    </location>
</feature>
<dbReference type="PANTHER" id="PTHR11685">
    <property type="entry name" value="RBR FAMILY RING FINGER AND IBR DOMAIN-CONTAINING"/>
    <property type="match status" value="1"/>
</dbReference>
<dbReference type="InterPro" id="IPR047548">
    <property type="entry name" value="Rcat_RBR_RNF14"/>
</dbReference>
<keyword evidence="6" id="KW-0677">Repeat</keyword>
<dbReference type="GO" id="GO:0008270">
    <property type="term" value="F:zinc ion binding"/>
    <property type="evidence" value="ECO:0007669"/>
    <property type="project" value="UniProtKB-KW"/>
</dbReference>
<evidence type="ECO:0000313" key="16">
    <source>
        <dbReference type="Proteomes" id="UP000821837"/>
    </source>
</evidence>
<dbReference type="Pfam" id="PF01485">
    <property type="entry name" value="IBR"/>
    <property type="match status" value="1"/>
</dbReference>
<dbReference type="InterPro" id="IPR031128">
    <property type="entry name" value="RNF14_RING-HC_Zfn"/>
</dbReference>
<dbReference type="InterPro" id="IPR044066">
    <property type="entry name" value="TRIAD_supradom"/>
</dbReference>
<dbReference type="Pfam" id="PF05773">
    <property type="entry name" value="RWD"/>
    <property type="match status" value="1"/>
</dbReference>
<dbReference type="Pfam" id="PF26200">
    <property type="entry name" value="Rcat_RNF216"/>
    <property type="match status" value="1"/>
</dbReference>
<dbReference type="EMBL" id="JABSTV010001247">
    <property type="protein sequence ID" value="KAH7972070.1"/>
    <property type="molecule type" value="Genomic_DNA"/>
</dbReference>
<dbReference type="AlphaFoldDB" id="A0A9D4Q8Y0"/>
<reference evidence="15" key="1">
    <citation type="journal article" date="2020" name="Cell">
        <title>Large-Scale Comparative Analyses of Tick Genomes Elucidate Their Genetic Diversity and Vector Capacities.</title>
        <authorList>
            <consortium name="Tick Genome and Microbiome Consortium (TIGMIC)"/>
            <person name="Jia N."/>
            <person name="Wang J."/>
            <person name="Shi W."/>
            <person name="Du L."/>
            <person name="Sun Y."/>
            <person name="Zhan W."/>
            <person name="Jiang J.F."/>
            <person name="Wang Q."/>
            <person name="Zhang B."/>
            <person name="Ji P."/>
            <person name="Bell-Sakyi L."/>
            <person name="Cui X.M."/>
            <person name="Yuan T.T."/>
            <person name="Jiang B.G."/>
            <person name="Yang W.F."/>
            <person name="Lam T.T."/>
            <person name="Chang Q.C."/>
            <person name="Ding S.J."/>
            <person name="Wang X.J."/>
            <person name="Zhu J.G."/>
            <person name="Ruan X.D."/>
            <person name="Zhao L."/>
            <person name="Wei J.T."/>
            <person name="Ye R.Z."/>
            <person name="Que T.C."/>
            <person name="Du C.H."/>
            <person name="Zhou Y.H."/>
            <person name="Cheng J.X."/>
            <person name="Dai P.F."/>
            <person name="Guo W.B."/>
            <person name="Han X.H."/>
            <person name="Huang E.J."/>
            <person name="Li L.F."/>
            <person name="Wei W."/>
            <person name="Gao Y.C."/>
            <person name="Liu J.Z."/>
            <person name="Shao H.Z."/>
            <person name="Wang X."/>
            <person name="Wang C.C."/>
            <person name="Yang T.C."/>
            <person name="Huo Q.B."/>
            <person name="Li W."/>
            <person name="Chen H.Y."/>
            <person name="Chen S.E."/>
            <person name="Zhou L.G."/>
            <person name="Ni X.B."/>
            <person name="Tian J.H."/>
            <person name="Sheng Y."/>
            <person name="Liu T."/>
            <person name="Pan Y.S."/>
            <person name="Xia L.Y."/>
            <person name="Li J."/>
            <person name="Zhao F."/>
            <person name="Cao W.C."/>
        </authorList>
    </citation>
    <scope>NUCLEOTIDE SEQUENCE</scope>
    <source>
        <strain evidence="15">Rsan-2018</strain>
    </source>
</reference>
<dbReference type="PROSITE" id="PS50089">
    <property type="entry name" value="ZF_RING_2"/>
    <property type="match status" value="1"/>
</dbReference>
<dbReference type="FunFam" id="3.30.40.10:FF:000137">
    <property type="entry name" value="RanBP-type and C3HC4-type zinc finger-containing protein 1"/>
    <property type="match status" value="1"/>
</dbReference>
<reference evidence="15" key="2">
    <citation type="submission" date="2021-09" db="EMBL/GenBank/DDBJ databases">
        <authorList>
            <person name="Jia N."/>
            <person name="Wang J."/>
            <person name="Shi W."/>
            <person name="Du L."/>
            <person name="Sun Y."/>
            <person name="Zhan W."/>
            <person name="Jiang J."/>
            <person name="Wang Q."/>
            <person name="Zhang B."/>
            <person name="Ji P."/>
            <person name="Sakyi L.B."/>
            <person name="Cui X."/>
            <person name="Yuan T."/>
            <person name="Jiang B."/>
            <person name="Yang W."/>
            <person name="Lam T.T.-Y."/>
            <person name="Chang Q."/>
            <person name="Ding S."/>
            <person name="Wang X."/>
            <person name="Zhu J."/>
            <person name="Ruan X."/>
            <person name="Zhao L."/>
            <person name="Wei J."/>
            <person name="Que T."/>
            <person name="Du C."/>
            <person name="Cheng J."/>
            <person name="Dai P."/>
            <person name="Han X."/>
            <person name="Huang E."/>
            <person name="Gao Y."/>
            <person name="Liu J."/>
            <person name="Shao H."/>
            <person name="Ye R."/>
            <person name="Li L."/>
            <person name="Wei W."/>
            <person name="Wang X."/>
            <person name="Wang C."/>
            <person name="Huo Q."/>
            <person name="Li W."/>
            <person name="Guo W."/>
            <person name="Chen H."/>
            <person name="Chen S."/>
            <person name="Zhou L."/>
            <person name="Zhou L."/>
            <person name="Ni X."/>
            <person name="Tian J."/>
            <person name="Zhou Y."/>
            <person name="Sheng Y."/>
            <person name="Liu T."/>
            <person name="Pan Y."/>
            <person name="Xia L."/>
            <person name="Li J."/>
            <person name="Zhao F."/>
            <person name="Cao W."/>
        </authorList>
    </citation>
    <scope>NUCLEOTIDE SEQUENCE</scope>
    <source>
        <strain evidence="15">Rsan-2018</strain>
        <tissue evidence="15">Larvae</tissue>
    </source>
</reference>
<organism evidence="15 16">
    <name type="scientific">Rhipicephalus sanguineus</name>
    <name type="common">Brown dog tick</name>
    <name type="synonym">Ixodes sanguineus</name>
    <dbReference type="NCBI Taxonomy" id="34632"/>
    <lineage>
        <taxon>Eukaryota</taxon>
        <taxon>Metazoa</taxon>
        <taxon>Ecdysozoa</taxon>
        <taxon>Arthropoda</taxon>
        <taxon>Chelicerata</taxon>
        <taxon>Arachnida</taxon>
        <taxon>Acari</taxon>
        <taxon>Parasitiformes</taxon>
        <taxon>Ixodida</taxon>
        <taxon>Ixodoidea</taxon>
        <taxon>Ixodidae</taxon>
        <taxon>Rhipicephalinae</taxon>
        <taxon>Rhipicephalus</taxon>
        <taxon>Rhipicephalus</taxon>
    </lineage>
</organism>
<keyword evidence="4" id="KW-0808">Transferase</keyword>
<keyword evidence="16" id="KW-1185">Reference proteome</keyword>
<dbReference type="InterPro" id="IPR006575">
    <property type="entry name" value="RWD_dom"/>
</dbReference>
<dbReference type="GO" id="GO:0061630">
    <property type="term" value="F:ubiquitin protein ligase activity"/>
    <property type="evidence" value="ECO:0007669"/>
    <property type="project" value="UniProtKB-EC"/>
</dbReference>
<dbReference type="Gene3D" id="3.10.110.10">
    <property type="entry name" value="Ubiquitin Conjugating Enzyme"/>
    <property type="match status" value="1"/>
</dbReference>
<dbReference type="PROSITE" id="PS50908">
    <property type="entry name" value="RWD"/>
    <property type="match status" value="1"/>
</dbReference>
<dbReference type="InterPro" id="IPR013083">
    <property type="entry name" value="Znf_RING/FYVE/PHD"/>
</dbReference>
<proteinExistence type="inferred from homology"/>
<dbReference type="Gene3D" id="2.20.25.20">
    <property type="match status" value="1"/>
</dbReference>
<dbReference type="PROSITE" id="PS00518">
    <property type="entry name" value="ZF_RING_1"/>
    <property type="match status" value="1"/>
</dbReference>
<dbReference type="InterPro" id="IPR031127">
    <property type="entry name" value="E3_UB_ligase_RBR"/>
</dbReference>
<evidence type="ECO:0000256" key="3">
    <source>
        <dbReference type="ARBA" id="ARBA00012251"/>
    </source>
</evidence>
<sequence>MADKEEQDNELLALESIYDASVFRVSKKEGSYPEGHFLARVEVPKPFRVLVPTVNAPDEVQEISLEHLPPILFDFQLPPYYPSRSAPRFCLSCPWLTLSELELLIEALDRSWEQDPNAVVLYRWMNLLDTEAADILRLTSTHSLVPLFQELTRLRQRPFAILRSKKCYTYRGYGRVDLRAFKEPADPRTLAPVLTEYNSREKRRVFSLQWLSCQVCFTTKLGSEFERVIGCDHPFCRECLREHFRIQIESGCANQLRCPQENCPTRVVPTQVKALLGDAFGSRYEESLLSAYLDSQEDLTYCPRLQCQLPVVLDPGQPMAQCADCHFVFCVYCRTVYHGVQPCRSNSGKRALRDEYLSATPAVKREMEKRHGKRTLQFLVDESLTEDWMQENSRKCPHCGISTEKLDGCNKMTCWRCGAHFCWICGVALKTSVNPYDHFSDPASACFNKLFEGADEVLEGDVADEDDHEFGEFL</sequence>
<dbReference type="GO" id="GO:0016567">
    <property type="term" value="P:protein ubiquitination"/>
    <property type="evidence" value="ECO:0007669"/>
    <property type="project" value="InterPro"/>
</dbReference>
<comment type="catalytic activity">
    <reaction evidence="1">
        <text>[E2 ubiquitin-conjugating enzyme]-S-ubiquitinyl-L-cysteine + [acceptor protein]-L-lysine = [E2 ubiquitin-conjugating enzyme]-L-cysteine + [acceptor protein]-N(6)-ubiquitinyl-L-lysine.</text>
        <dbReference type="EC" id="2.3.2.31"/>
    </reaction>
</comment>
<feature type="domain" description="RING-type" evidence="12">
    <location>
        <begin position="213"/>
        <end position="262"/>
    </location>
</feature>
<evidence type="ECO:0000259" key="12">
    <source>
        <dbReference type="PROSITE" id="PS50089"/>
    </source>
</evidence>
<dbReference type="Gene3D" id="1.20.120.1750">
    <property type="match status" value="1"/>
</dbReference>
<evidence type="ECO:0000256" key="2">
    <source>
        <dbReference type="ARBA" id="ARBA00004906"/>
    </source>
</evidence>
<comment type="pathway">
    <text evidence="2">Protein modification; protein ubiquitination.</text>
</comment>
<dbReference type="InterPro" id="IPR002867">
    <property type="entry name" value="IBR_dom"/>
</dbReference>
<dbReference type="EC" id="2.3.2.31" evidence="3"/>
<comment type="caution">
    <text evidence="15">The sequence shown here is derived from an EMBL/GenBank/DDBJ whole genome shotgun (WGS) entry which is preliminary data.</text>
</comment>
<dbReference type="OrthoDB" id="69641at2759"/>
<name>A0A9D4Q8Y0_RHISA</name>